<evidence type="ECO:0000313" key="2">
    <source>
        <dbReference type="Proteomes" id="UP000229559"/>
    </source>
</evidence>
<dbReference type="Proteomes" id="UP000229559">
    <property type="component" value="Unassembled WGS sequence"/>
</dbReference>
<accession>A0A2M6YPQ9</accession>
<protein>
    <submittedName>
        <fullName evidence="1">Uncharacterized protein</fullName>
    </submittedName>
</protein>
<dbReference type="EMBL" id="PEXA01000055">
    <property type="protein sequence ID" value="PIU33080.1"/>
    <property type="molecule type" value="Genomic_DNA"/>
</dbReference>
<reference evidence="2" key="1">
    <citation type="submission" date="2017-09" db="EMBL/GenBank/DDBJ databases">
        <title>Depth-based differentiation of microbial function through sediment-hosted aquifers and enrichment of novel symbionts in the deep terrestrial subsurface.</title>
        <authorList>
            <person name="Probst A.J."/>
            <person name="Ladd B."/>
            <person name="Jarett J.K."/>
            <person name="Geller-Mcgrath D.E."/>
            <person name="Sieber C.M.K."/>
            <person name="Emerson J.B."/>
            <person name="Anantharaman K."/>
            <person name="Thomas B.C."/>
            <person name="Malmstrom R."/>
            <person name="Stieglmeier M."/>
            <person name="Klingl A."/>
            <person name="Woyke T."/>
            <person name="Ryan C.M."/>
            <person name="Banfield J.F."/>
        </authorList>
    </citation>
    <scope>NUCLEOTIDE SEQUENCE [LARGE SCALE GENOMIC DNA]</scope>
</reference>
<gene>
    <name evidence="1" type="ORF">COT04_02000</name>
</gene>
<sequence length="130" mass="14752">MGEDRLKRILIIVFVAFLVLAGAKVFADWQRKKKAQGEDLSLPTAEIGEKISDFGEQILGKAVEVLPGNSALKQKIIIEKESSNTETEKVERVEIKTQEIIEIIKELPAEQLENIKKQIFKDFCQKVLEE</sequence>
<comment type="caution">
    <text evidence="1">The sequence shown here is derived from an EMBL/GenBank/DDBJ whole genome shotgun (WGS) entry which is preliminary data.</text>
</comment>
<proteinExistence type="predicted"/>
<evidence type="ECO:0000313" key="1">
    <source>
        <dbReference type="EMBL" id="PIU33080.1"/>
    </source>
</evidence>
<organism evidence="1 2">
    <name type="scientific">Candidatus Shapirobacteria bacterium CG07_land_8_20_14_0_80_39_12</name>
    <dbReference type="NCBI Taxonomy" id="1974480"/>
    <lineage>
        <taxon>Bacteria</taxon>
        <taxon>Candidatus Shapironibacteriota</taxon>
    </lineage>
</organism>
<dbReference type="AlphaFoldDB" id="A0A2M6YPQ9"/>
<name>A0A2M6YPQ9_9BACT</name>